<proteinExistence type="predicted"/>
<dbReference type="Pfam" id="PF07238">
    <property type="entry name" value="PilZ"/>
    <property type="match status" value="1"/>
</dbReference>
<protein>
    <submittedName>
        <fullName evidence="2">PilZ domain-containing protein</fullName>
    </submittedName>
</protein>
<keyword evidence="3" id="KW-1185">Reference proteome</keyword>
<dbReference type="Gene3D" id="2.40.10.220">
    <property type="entry name" value="predicted glycosyltransferase like domains"/>
    <property type="match status" value="1"/>
</dbReference>
<evidence type="ECO:0000313" key="3">
    <source>
        <dbReference type="Proteomes" id="UP001162030"/>
    </source>
</evidence>
<dbReference type="SUPFAM" id="SSF141371">
    <property type="entry name" value="PilZ domain-like"/>
    <property type="match status" value="1"/>
</dbReference>
<name>A0ABN8X8D8_9GAMM</name>
<evidence type="ECO:0000313" key="2">
    <source>
        <dbReference type="EMBL" id="CAI8898887.1"/>
    </source>
</evidence>
<dbReference type="InterPro" id="IPR009875">
    <property type="entry name" value="PilZ_domain"/>
</dbReference>
<reference evidence="2 3" key="1">
    <citation type="submission" date="2023-03" db="EMBL/GenBank/DDBJ databases">
        <authorList>
            <person name="Pearce D."/>
        </authorList>
    </citation>
    <scope>NUCLEOTIDE SEQUENCE [LARGE SCALE GENOMIC DNA]</scope>
    <source>
        <strain evidence="2">Msz</strain>
    </source>
</reference>
<dbReference type="EMBL" id="OX458333">
    <property type="protein sequence ID" value="CAI8898887.1"/>
    <property type="molecule type" value="Genomic_DNA"/>
</dbReference>
<dbReference type="RefSeq" id="WP_051331825.1">
    <property type="nucleotide sequence ID" value="NZ_OX458333.1"/>
</dbReference>
<sequence length="100" mass="10685">MVDKRKYLRTAINASVSIMHDSLGTIELTTADISDGGLFVHTDGCPQFAVGDEVKVQVCEIADAPVLRAVVVRLTTEGAGLRFLDDDETSAVQVVSHAAR</sequence>
<organism evidence="2 3">
    <name type="scientific">Methylocaldum szegediense</name>
    <dbReference type="NCBI Taxonomy" id="73780"/>
    <lineage>
        <taxon>Bacteria</taxon>
        <taxon>Pseudomonadati</taxon>
        <taxon>Pseudomonadota</taxon>
        <taxon>Gammaproteobacteria</taxon>
        <taxon>Methylococcales</taxon>
        <taxon>Methylococcaceae</taxon>
        <taxon>Methylocaldum</taxon>
    </lineage>
</organism>
<feature type="domain" description="PilZ" evidence="1">
    <location>
        <begin position="3"/>
        <end position="94"/>
    </location>
</feature>
<dbReference type="Proteomes" id="UP001162030">
    <property type="component" value="Chromosome"/>
</dbReference>
<gene>
    <name evidence="2" type="ORF">MSZNOR_3400</name>
</gene>
<evidence type="ECO:0000259" key="1">
    <source>
        <dbReference type="Pfam" id="PF07238"/>
    </source>
</evidence>
<accession>A0ABN8X8D8</accession>